<comment type="caution">
    <text evidence="8">The sequence shown here is derived from an EMBL/GenBank/DDBJ whole genome shotgun (WGS) entry which is preliminary data.</text>
</comment>
<dbReference type="Gene3D" id="1.20.1080.10">
    <property type="entry name" value="Glycerol uptake facilitator protein"/>
    <property type="match status" value="2"/>
</dbReference>
<dbReference type="PROSITE" id="PS00221">
    <property type="entry name" value="MIP"/>
    <property type="match status" value="1"/>
</dbReference>
<evidence type="ECO:0000256" key="3">
    <source>
        <dbReference type="ARBA" id="ARBA00022692"/>
    </source>
</evidence>
<name>A0AAE1VDC8_9SOLA</name>
<dbReference type="PANTHER" id="PTHR45665:SF32">
    <property type="entry name" value="AQUAPORIN TIP1-3-LIKE"/>
    <property type="match status" value="1"/>
</dbReference>
<dbReference type="PRINTS" id="PR00783">
    <property type="entry name" value="MINTRINSICP"/>
</dbReference>
<dbReference type="SUPFAM" id="SSF81338">
    <property type="entry name" value="Aquaporin-like"/>
    <property type="match status" value="1"/>
</dbReference>
<sequence length="211" mass="22448">MAIVIGNLKEARHPDTLRAVAAEFISMFVFGLASEGCAISFINTLTSDGAVMPGGGLISVALSHAFSLFVAVSVSLNISGGHVNPAVTFAAFIGGHITFYRSVLYWIAQLIGSVMALFLLKFATGGLGNTEVIAPIAIGFIVGANTLTADGLYGAVMNPAMAFGQAVDSWKWESHWIYWLGPFVGLCHSLLWFMKLSSLTLRTLTSSSLRR</sequence>
<evidence type="ECO:0000256" key="2">
    <source>
        <dbReference type="ARBA" id="ARBA00022448"/>
    </source>
</evidence>
<dbReference type="GO" id="GO:0015250">
    <property type="term" value="F:water channel activity"/>
    <property type="evidence" value="ECO:0007669"/>
    <property type="project" value="TreeGrafter"/>
</dbReference>
<evidence type="ECO:0000313" key="8">
    <source>
        <dbReference type="EMBL" id="KAK4364627.1"/>
    </source>
</evidence>
<organism evidence="8 9">
    <name type="scientific">Anisodus tanguticus</name>
    <dbReference type="NCBI Taxonomy" id="243964"/>
    <lineage>
        <taxon>Eukaryota</taxon>
        <taxon>Viridiplantae</taxon>
        <taxon>Streptophyta</taxon>
        <taxon>Embryophyta</taxon>
        <taxon>Tracheophyta</taxon>
        <taxon>Spermatophyta</taxon>
        <taxon>Magnoliopsida</taxon>
        <taxon>eudicotyledons</taxon>
        <taxon>Gunneridae</taxon>
        <taxon>Pentapetalae</taxon>
        <taxon>asterids</taxon>
        <taxon>lamiids</taxon>
        <taxon>Solanales</taxon>
        <taxon>Solanaceae</taxon>
        <taxon>Solanoideae</taxon>
        <taxon>Hyoscyameae</taxon>
        <taxon>Anisodus</taxon>
    </lineage>
</organism>
<evidence type="ECO:0000256" key="1">
    <source>
        <dbReference type="ARBA" id="ARBA00004141"/>
    </source>
</evidence>
<keyword evidence="3 6" id="KW-0812">Transmembrane</keyword>
<feature type="transmembrane region" description="Helical" evidence="7">
    <location>
        <begin position="98"/>
        <end position="120"/>
    </location>
</feature>
<feature type="transmembrane region" description="Helical" evidence="7">
    <location>
        <begin position="57"/>
        <end position="78"/>
    </location>
</feature>
<dbReference type="Pfam" id="PF00230">
    <property type="entry name" value="MIP"/>
    <property type="match status" value="2"/>
</dbReference>
<dbReference type="Proteomes" id="UP001291623">
    <property type="component" value="Unassembled WGS sequence"/>
</dbReference>
<dbReference type="AlphaFoldDB" id="A0AAE1VDC8"/>
<accession>A0AAE1VDC8</accession>
<keyword evidence="4 7" id="KW-1133">Transmembrane helix</keyword>
<dbReference type="GO" id="GO:0016020">
    <property type="term" value="C:membrane"/>
    <property type="evidence" value="ECO:0007669"/>
    <property type="project" value="UniProtKB-SubCell"/>
</dbReference>
<dbReference type="InterPro" id="IPR022357">
    <property type="entry name" value="MIP_CS"/>
</dbReference>
<reference evidence="8" key="1">
    <citation type="submission" date="2023-12" db="EMBL/GenBank/DDBJ databases">
        <title>Genome assembly of Anisodus tanguticus.</title>
        <authorList>
            <person name="Wang Y.-J."/>
        </authorList>
    </citation>
    <scope>NUCLEOTIDE SEQUENCE</scope>
    <source>
        <strain evidence="8">KB-2021</strain>
        <tissue evidence="8">Leaf</tissue>
    </source>
</reference>
<keyword evidence="2 6" id="KW-0813">Transport</keyword>
<dbReference type="PANTHER" id="PTHR45665">
    <property type="entry name" value="AQUAPORIN-8"/>
    <property type="match status" value="1"/>
</dbReference>
<evidence type="ECO:0000256" key="4">
    <source>
        <dbReference type="ARBA" id="ARBA00022989"/>
    </source>
</evidence>
<evidence type="ECO:0000256" key="5">
    <source>
        <dbReference type="ARBA" id="ARBA00023136"/>
    </source>
</evidence>
<dbReference type="InterPro" id="IPR000425">
    <property type="entry name" value="MIP"/>
</dbReference>
<evidence type="ECO:0000256" key="6">
    <source>
        <dbReference type="RuleBase" id="RU000477"/>
    </source>
</evidence>
<comment type="subcellular location">
    <subcellularLocation>
        <location evidence="1">Membrane</location>
        <topology evidence="1">Multi-pass membrane protein</topology>
    </subcellularLocation>
</comment>
<protein>
    <submittedName>
        <fullName evidence="8">Uncharacterized protein</fullName>
    </submittedName>
</protein>
<dbReference type="InterPro" id="IPR023271">
    <property type="entry name" value="Aquaporin-like"/>
</dbReference>
<evidence type="ECO:0000313" key="9">
    <source>
        <dbReference type="Proteomes" id="UP001291623"/>
    </source>
</evidence>
<keyword evidence="9" id="KW-1185">Reference proteome</keyword>
<proteinExistence type="inferred from homology"/>
<comment type="similarity">
    <text evidence="6">Belongs to the MIP/aquaporin (TC 1.A.8) family.</text>
</comment>
<dbReference type="InterPro" id="IPR034294">
    <property type="entry name" value="Aquaporin_transptr"/>
</dbReference>
<feature type="transmembrane region" description="Helical" evidence="7">
    <location>
        <begin position="24"/>
        <end position="45"/>
    </location>
</feature>
<dbReference type="EMBL" id="JAVYJV010000008">
    <property type="protein sequence ID" value="KAK4364627.1"/>
    <property type="molecule type" value="Genomic_DNA"/>
</dbReference>
<keyword evidence="5 7" id="KW-0472">Membrane</keyword>
<feature type="transmembrane region" description="Helical" evidence="7">
    <location>
        <begin position="176"/>
        <end position="194"/>
    </location>
</feature>
<evidence type="ECO:0000256" key="7">
    <source>
        <dbReference type="SAM" id="Phobius"/>
    </source>
</evidence>
<gene>
    <name evidence="8" type="ORF">RND71_015985</name>
</gene>
<feature type="transmembrane region" description="Helical" evidence="7">
    <location>
        <begin position="132"/>
        <end position="156"/>
    </location>
</feature>